<dbReference type="EMBL" id="KQ976749">
    <property type="protein sequence ID" value="KYN08806.1"/>
    <property type="molecule type" value="Genomic_DNA"/>
</dbReference>
<dbReference type="PROSITE" id="PS50222">
    <property type="entry name" value="EF_HAND_2"/>
    <property type="match status" value="1"/>
</dbReference>
<feature type="region of interest" description="Disordered" evidence="2">
    <location>
        <begin position="257"/>
        <end position="314"/>
    </location>
</feature>
<dbReference type="PROSITE" id="PS00018">
    <property type="entry name" value="EF_HAND_1"/>
    <property type="match status" value="1"/>
</dbReference>
<evidence type="ECO:0000256" key="1">
    <source>
        <dbReference type="ARBA" id="ARBA00022837"/>
    </source>
</evidence>
<keyword evidence="1" id="KW-0106">Calcium</keyword>
<evidence type="ECO:0000256" key="2">
    <source>
        <dbReference type="SAM" id="MobiDB-lite"/>
    </source>
</evidence>
<dbReference type="InterPro" id="IPR018247">
    <property type="entry name" value="EF_Hand_1_Ca_BS"/>
</dbReference>
<dbReference type="InterPro" id="IPR002048">
    <property type="entry name" value="EF_hand_dom"/>
</dbReference>
<dbReference type="SMART" id="SM00054">
    <property type="entry name" value="EFh"/>
    <property type="match status" value="1"/>
</dbReference>
<accession>A0A195D7F3</accession>
<dbReference type="Proteomes" id="UP000078542">
    <property type="component" value="Unassembled WGS sequence"/>
</dbReference>
<evidence type="ECO:0000259" key="3">
    <source>
        <dbReference type="PROSITE" id="PS50222"/>
    </source>
</evidence>
<dbReference type="SUPFAM" id="SSF47473">
    <property type="entry name" value="EF-hand"/>
    <property type="match status" value="1"/>
</dbReference>
<reference evidence="4 5" key="1">
    <citation type="submission" date="2016-03" db="EMBL/GenBank/DDBJ databases">
        <title>Cyphomyrmex costatus WGS genome.</title>
        <authorList>
            <person name="Nygaard S."/>
            <person name="Hu H."/>
            <person name="Boomsma J."/>
            <person name="Zhang G."/>
        </authorList>
    </citation>
    <scope>NUCLEOTIDE SEQUENCE [LARGE SCALE GENOMIC DNA]</scope>
    <source>
        <strain evidence="4">MS0001</strain>
        <tissue evidence="4">Whole body</tissue>
    </source>
</reference>
<proteinExistence type="predicted"/>
<evidence type="ECO:0000313" key="4">
    <source>
        <dbReference type="EMBL" id="KYN08806.1"/>
    </source>
</evidence>
<feature type="compositionally biased region" description="Low complexity" evidence="2">
    <location>
        <begin position="262"/>
        <end position="280"/>
    </location>
</feature>
<name>A0A195D7F3_9HYME</name>
<dbReference type="InterPro" id="IPR011992">
    <property type="entry name" value="EF-hand-dom_pair"/>
</dbReference>
<sequence>MSVLNFAQEFSRLINRYIRASSPNNDGTNTMTPLTEKQIVSTIHNVLLVLIKKDFDDKNNLFEMFNSASAVTTSEISVQQIKQEPKIQDIIRSQDAQHVQSDDDSSSFSDISLKDIKKERENSFNTLQNVKKCISQSNPAIYVTNISRSDTFIREENPKDTNDEDVFKNLTDAEMIGETDLSSDLCQVSFNERKSNLSSGFFHTSLKEIRKSVMDIMTKLNDLEQSFSQLTNSPREVTAKAKKSCLVNRHRSPDYVSVQTKTSINNHRSSSTSSKTSNSSKQLAKENTCISERRKSTGAIGKVTPVKKSNESTNVNNSVSSMDFSPYKPVESSEYRPKFTKNPKYAHVRSTIPKAISQKKKFQRCFGTARIEQIGEEPFKIHLEQWIEGLSTILRGNLNEKIHFAFNIYDFMHTNKLKKEQIFLSMRGCLIKLQTDEDPDEAVKDLIDSLLKKLDVDRDGVISEEEFHKAVKERNLLLLECMGPVFPSRVARRTFLSTFTDRLGRF</sequence>
<dbReference type="GO" id="GO:0005509">
    <property type="term" value="F:calcium ion binding"/>
    <property type="evidence" value="ECO:0007669"/>
    <property type="project" value="InterPro"/>
</dbReference>
<dbReference type="Pfam" id="PF13499">
    <property type="entry name" value="EF-hand_7"/>
    <property type="match status" value="1"/>
</dbReference>
<organism evidence="4 5">
    <name type="scientific">Cyphomyrmex costatus</name>
    <dbReference type="NCBI Taxonomy" id="456900"/>
    <lineage>
        <taxon>Eukaryota</taxon>
        <taxon>Metazoa</taxon>
        <taxon>Ecdysozoa</taxon>
        <taxon>Arthropoda</taxon>
        <taxon>Hexapoda</taxon>
        <taxon>Insecta</taxon>
        <taxon>Pterygota</taxon>
        <taxon>Neoptera</taxon>
        <taxon>Endopterygota</taxon>
        <taxon>Hymenoptera</taxon>
        <taxon>Apocrita</taxon>
        <taxon>Aculeata</taxon>
        <taxon>Formicoidea</taxon>
        <taxon>Formicidae</taxon>
        <taxon>Myrmicinae</taxon>
        <taxon>Cyphomyrmex</taxon>
    </lineage>
</organism>
<evidence type="ECO:0000313" key="5">
    <source>
        <dbReference type="Proteomes" id="UP000078542"/>
    </source>
</evidence>
<gene>
    <name evidence="4" type="ORF">ALC62_00262</name>
</gene>
<dbReference type="AlphaFoldDB" id="A0A195D7F3"/>
<protein>
    <submittedName>
        <fullName evidence="4">EF-hand calcium-binding domain-containing protein 1</fullName>
    </submittedName>
</protein>
<feature type="domain" description="EF-hand" evidence="3">
    <location>
        <begin position="442"/>
        <end position="477"/>
    </location>
</feature>
<dbReference type="STRING" id="456900.A0A195D7F3"/>
<dbReference type="Gene3D" id="1.10.238.10">
    <property type="entry name" value="EF-hand"/>
    <property type="match status" value="1"/>
</dbReference>
<keyword evidence="5" id="KW-1185">Reference proteome</keyword>